<organism evidence="2 3">
    <name type="scientific">Salinirubrum litoreum</name>
    <dbReference type="NCBI Taxonomy" id="1126234"/>
    <lineage>
        <taxon>Archaea</taxon>
        <taxon>Methanobacteriati</taxon>
        <taxon>Methanobacteriota</taxon>
        <taxon>Stenosarchaea group</taxon>
        <taxon>Halobacteria</taxon>
        <taxon>Halobacteriales</taxon>
        <taxon>Haloferacaceae</taxon>
        <taxon>Salinirubrum</taxon>
    </lineage>
</organism>
<dbReference type="AlphaFoldDB" id="A0ABD5RG74"/>
<evidence type="ECO:0000313" key="2">
    <source>
        <dbReference type="EMBL" id="MFC5368948.1"/>
    </source>
</evidence>
<dbReference type="Pfam" id="PF01883">
    <property type="entry name" value="FeS_assembly_P"/>
    <property type="match status" value="1"/>
</dbReference>
<dbReference type="Proteomes" id="UP001596201">
    <property type="component" value="Unassembled WGS sequence"/>
</dbReference>
<accession>A0ABD5RG74</accession>
<reference evidence="2 3" key="1">
    <citation type="journal article" date="2019" name="Int. J. Syst. Evol. Microbiol.">
        <title>The Global Catalogue of Microorganisms (GCM) 10K type strain sequencing project: providing services to taxonomists for standard genome sequencing and annotation.</title>
        <authorList>
            <consortium name="The Broad Institute Genomics Platform"/>
            <consortium name="The Broad Institute Genome Sequencing Center for Infectious Disease"/>
            <person name="Wu L."/>
            <person name="Ma J."/>
        </authorList>
    </citation>
    <scope>NUCLEOTIDE SEQUENCE [LARGE SCALE GENOMIC DNA]</scope>
    <source>
        <strain evidence="2 3">CGMCC 1.12237</strain>
    </source>
</reference>
<name>A0ABD5RG74_9EURY</name>
<evidence type="ECO:0000259" key="1">
    <source>
        <dbReference type="Pfam" id="PF01883"/>
    </source>
</evidence>
<dbReference type="EMBL" id="JBHSKX010000004">
    <property type="protein sequence ID" value="MFC5368948.1"/>
    <property type="molecule type" value="Genomic_DNA"/>
</dbReference>
<keyword evidence="3" id="KW-1185">Reference proteome</keyword>
<dbReference type="PANTHER" id="PTHR42831">
    <property type="entry name" value="FE-S PROTEIN MATURATION AUXILIARY FACTOR YITW"/>
    <property type="match status" value="1"/>
</dbReference>
<gene>
    <name evidence="2" type="ORF">ACFPJ5_18640</name>
</gene>
<comment type="caution">
    <text evidence="2">The sequence shown here is derived from an EMBL/GenBank/DDBJ whole genome shotgun (WGS) entry which is preliminary data.</text>
</comment>
<proteinExistence type="predicted"/>
<dbReference type="Gene3D" id="3.30.300.130">
    <property type="entry name" value="Fe-S cluster assembly (FSCA)"/>
    <property type="match status" value="1"/>
</dbReference>
<dbReference type="InterPro" id="IPR034904">
    <property type="entry name" value="FSCA_dom_sf"/>
</dbReference>
<sequence length="135" mass="15317">MSSSITPDHSFDDDLKTAIRDELLEVLDPCSCMSEHPVNIVDLGLLEDIAIDDGDVEITLLLTSQRCTYFLDINDEIRERVGALADVDSVEVHQDTSGEIWTRERMSEQERTARRERFRAQMDAAGITPYAERSQ</sequence>
<protein>
    <submittedName>
        <fullName evidence="2">Metal-sulfur cluster assembly factor</fullName>
    </submittedName>
</protein>
<dbReference type="SUPFAM" id="SSF117916">
    <property type="entry name" value="Fe-S cluster assembly (FSCA) domain-like"/>
    <property type="match status" value="1"/>
</dbReference>
<dbReference type="InterPro" id="IPR002744">
    <property type="entry name" value="MIP18-like"/>
</dbReference>
<evidence type="ECO:0000313" key="3">
    <source>
        <dbReference type="Proteomes" id="UP001596201"/>
    </source>
</evidence>
<dbReference type="RefSeq" id="WP_227231005.1">
    <property type="nucleotide sequence ID" value="NZ_JAJCVJ010000003.1"/>
</dbReference>
<feature type="domain" description="MIP18 family-like" evidence="1">
    <location>
        <begin position="16"/>
        <end position="92"/>
    </location>
</feature>
<dbReference type="PANTHER" id="PTHR42831:SF1">
    <property type="entry name" value="FE-S PROTEIN MATURATION AUXILIARY FACTOR YITW"/>
    <property type="match status" value="1"/>
</dbReference>
<dbReference type="InterPro" id="IPR052339">
    <property type="entry name" value="Fe-S_Maturation_MIP18"/>
</dbReference>